<keyword evidence="1" id="KW-0677">Repeat</keyword>
<dbReference type="Pfam" id="PF12854">
    <property type="entry name" value="PPR_1"/>
    <property type="match status" value="1"/>
</dbReference>
<evidence type="ECO:0000256" key="2">
    <source>
        <dbReference type="PROSITE-ProRule" id="PRU00708"/>
    </source>
</evidence>
<feature type="repeat" description="PPR" evidence="2">
    <location>
        <begin position="136"/>
        <end position="170"/>
    </location>
</feature>
<dbReference type="PANTHER" id="PTHR47926">
    <property type="entry name" value="PENTATRICOPEPTIDE REPEAT-CONTAINING PROTEIN"/>
    <property type="match status" value="1"/>
</dbReference>
<dbReference type="eggNOG" id="KOG4197">
    <property type="taxonomic scope" value="Eukaryota"/>
</dbReference>
<dbReference type="Pfam" id="PF13041">
    <property type="entry name" value="PPR_2"/>
    <property type="match status" value="1"/>
</dbReference>
<dbReference type="InterPro" id="IPR002885">
    <property type="entry name" value="PPR_rpt"/>
</dbReference>
<evidence type="ECO:0000313" key="3">
    <source>
        <dbReference type="EMBL" id="EOX92590.1"/>
    </source>
</evidence>
<gene>
    <name evidence="3" type="ORF">TCM_001524</name>
</gene>
<dbReference type="InterPro" id="IPR011990">
    <property type="entry name" value="TPR-like_helical_dom_sf"/>
</dbReference>
<proteinExistence type="predicted"/>
<evidence type="ECO:0000313" key="4">
    <source>
        <dbReference type="Proteomes" id="UP000026915"/>
    </source>
</evidence>
<dbReference type="FunFam" id="1.25.40.10:FF:001093">
    <property type="entry name" value="Pentatricopeptide repeat-containing protein At2g34400"/>
    <property type="match status" value="1"/>
</dbReference>
<feature type="repeat" description="PPR" evidence="2">
    <location>
        <begin position="238"/>
        <end position="272"/>
    </location>
</feature>
<accession>A0A061DJ52</accession>
<sequence>MIGHLKRLVLTQTKLSKLSAPTHQPKSHVHTHLKPPKANQTLKRCLDSNCNTKAILLFRELIKHSRSSIDSFSFVFVLKACTKKPFTLEGKQLHTQLIKLGFHSIIHLQTVLIRFYSASGDLLDAHYMFDEIPSKSIVSWTALISAYVANQKPQKAVELFRKMQMLNVEPDQVTVTVALSACANLGALEMGEWIHAYVGRKPELKADLSLNNALINMYAKCGEIKTARKLFDSLGEKDVTTWTSMIVGHALHGQANEALQLFGKMEEIKQKNGKSRDEGNRGSSIILPNDVTFIGVLMACSHGGMVEEGKKYYQSMSEDYGLKPRDVHFGCMVDIFCRAGLLKEAYEFILEMPGKANAVIWRTLLGACNLHGEIELGEKVRCRLLELEPGHVGDNVAMSNFYAAKGMWDKKVTVRDQITQRRAPGCSSIEVASEISEFVSADDDHPLTAEICEALNYLTVSIKAHGYSPQISSPAEY</sequence>
<name>A0A061DJ52_THECC</name>
<protein>
    <submittedName>
        <fullName evidence="3">Tetratricopeptide repeat-like superfamily protein, putative</fullName>
    </submittedName>
</protein>
<dbReference type="EMBL" id="CM001879">
    <property type="protein sequence ID" value="EOX92590.1"/>
    <property type="molecule type" value="Genomic_DNA"/>
</dbReference>
<dbReference type="OMA" id="IMLRHEM"/>
<dbReference type="NCBIfam" id="TIGR00756">
    <property type="entry name" value="PPR"/>
    <property type="match status" value="2"/>
</dbReference>
<evidence type="ECO:0000256" key="1">
    <source>
        <dbReference type="ARBA" id="ARBA00022737"/>
    </source>
</evidence>
<dbReference type="FunCoup" id="A0A061DJ52">
    <property type="interactions" value="3"/>
</dbReference>
<dbReference type="InParanoid" id="A0A061DJ52"/>
<dbReference type="Gramene" id="EOX92590">
    <property type="protein sequence ID" value="EOX92590"/>
    <property type="gene ID" value="TCM_001524"/>
</dbReference>
<dbReference type="AlphaFoldDB" id="A0A061DJ52"/>
<dbReference type="PANTHER" id="PTHR47926:SF347">
    <property type="entry name" value="PENTATRICOPEPTIDE REPEAT-CONTAINING PROTEIN"/>
    <property type="match status" value="1"/>
</dbReference>
<dbReference type="InterPro" id="IPR046848">
    <property type="entry name" value="E_motif"/>
</dbReference>
<dbReference type="Gene3D" id="1.25.40.10">
    <property type="entry name" value="Tetratricopeptide repeat domain"/>
    <property type="match status" value="3"/>
</dbReference>
<dbReference type="Proteomes" id="UP000026915">
    <property type="component" value="Chromosome 1"/>
</dbReference>
<dbReference type="InterPro" id="IPR046960">
    <property type="entry name" value="PPR_At4g14850-like_plant"/>
</dbReference>
<organism evidence="3 4">
    <name type="scientific">Theobroma cacao</name>
    <name type="common">Cacao</name>
    <name type="synonym">Cocoa</name>
    <dbReference type="NCBI Taxonomy" id="3641"/>
    <lineage>
        <taxon>Eukaryota</taxon>
        <taxon>Viridiplantae</taxon>
        <taxon>Streptophyta</taxon>
        <taxon>Embryophyta</taxon>
        <taxon>Tracheophyta</taxon>
        <taxon>Spermatophyta</taxon>
        <taxon>Magnoliopsida</taxon>
        <taxon>eudicotyledons</taxon>
        <taxon>Gunneridae</taxon>
        <taxon>Pentapetalae</taxon>
        <taxon>rosids</taxon>
        <taxon>malvids</taxon>
        <taxon>Malvales</taxon>
        <taxon>Malvaceae</taxon>
        <taxon>Byttnerioideae</taxon>
        <taxon>Theobroma</taxon>
    </lineage>
</organism>
<dbReference type="Pfam" id="PF20431">
    <property type="entry name" value="E_motif"/>
    <property type="match status" value="1"/>
</dbReference>
<dbReference type="Pfam" id="PF01535">
    <property type="entry name" value="PPR"/>
    <property type="match status" value="3"/>
</dbReference>
<reference evidence="3 4" key="1">
    <citation type="journal article" date="2013" name="Genome Biol.">
        <title>The genome sequence of the most widely cultivated cacao type and its use to identify candidate genes regulating pod color.</title>
        <authorList>
            <person name="Motamayor J.C."/>
            <person name="Mockaitis K."/>
            <person name="Schmutz J."/>
            <person name="Haiminen N."/>
            <person name="Iii D.L."/>
            <person name="Cornejo O."/>
            <person name="Findley S.D."/>
            <person name="Zheng P."/>
            <person name="Utro F."/>
            <person name="Royaert S."/>
            <person name="Saski C."/>
            <person name="Jenkins J."/>
            <person name="Podicheti R."/>
            <person name="Zhao M."/>
            <person name="Scheffler B.E."/>
            <person name="Stack J.C."/>
            <person name="Feltus F.A."/>
            <person name="Mustiga G.M."/>
            <person name="Amores F."/>
            <person name="Phillips W."/>
            <person name="Marelli J.P."/>
            <person name="May G.D."/>
            <person name="Shapiro H."/>
            <person name="Ma J."/>
            <person name="Bustamante C.D."/>
            <person name="Schnell R.J."/>
            <person name="Main D."/>
            <person name="Gilbert D."/>
            <person name="Parida L."/>
            <person name="Kuhn D.N."/>
        </authorList>
    </citation>
    <scope>NUCLEOTIDE SEQUENCE [LARGE SCALE GENOMIC DNA]</scope>
    <source>
        <strain evidence="4">cv. Matina 1-6</strain>
    </source>
</reference>
<dbReference type="GO" id="GO:0003723">
    <property type="term" value="F:RNA binding"/>
    <property type="evidence" value="ECO:0007669"/>
    <property type="project" value="InterPro"/>
</dbReference>
<dbReference type="FunFam" id="1.25.40.10:FF:000427">
    <property type="entry name" value="Pentatricopeptide repeat-containing protein chloroplastic"/>
    <property type="match status" value="1"/>
</dbReference>
<keyword evidence="4" id="KW-1185">Reference proteome</keyword>
<dbReference type="PROSITE" id="PS51375">
    <property type="entry name" value="PPR"/>
    <property type="match status" value="2"/>
</dbReference>
<dbReference type="HOGENOM" id="CLU_002706_37_2_1"/>
<dbReference type="GO" id="GO:0009451">
    <property type="term" value="P:RNA modification"/>
    <property type="evidence" value="ECO:0007669"/>
    <property type="project" value="InterPro"/>
</dbReference>